<evidence type="ECO:0000313" key="1">
    <source>
        <dbReference type="EMBL" id="KRO02108.1"/>
    </source>
</evidence>
<dbReference type="Gene3D" id="3.40.91.50">
    <property type="match status" value="1"/>
</dbReference>
<evidence type="ECO:0008006" key="3">
    <source>
        <dbReference type="Google" id="ProtNLM"/>
    </source>
</evidence>
<keyword evidence="2" id="KW-1185">Reference proteome</keyword>
<gene>
    <name evidence="1" type="ORF">IV54_GL000355</name>
</gene>
<sequence length="203" mass="23117">MKDFVNRNDDEIHDIVSKNAPVADIFEYVLGIAWYYISQGKVNIRESLKMTLDASLLPLSHAAGYQGDIELHYDNRTVLLEATLMDRSTQKRGELEPVIRHTVNLAVECGNKPEQTIFVASELDNNVVNIFRAASFIELEHSAKDGAVLGVNIFAMSIQELIEIMNKQINDQKIIEQINKSIQQTPSLIYRGWRERIMQQIMA</sequence>
<protein>
    <recommendedName>
        <fullName evidence="3">AlwI restriction endonuclease</fullName>
    </recommendedName>
</protein>
<dbReference type="PATRIC" id="fig|616990.3.peg.384"/>
<dbReference type="EMBL" id="JQCA01000104">
    <property type="protein sequence ID" value="KRO02108.1"/>
    <property type="molecule type" value="Genomic_DNA"/>
</dbReference>
<name>A0A0R2LPD5_9LACO</name>
<dbReference type="Pfam" id="PF09491">
    <property type="entry name" value="RE_AlwI"/>
    <property type="match status" value="1"/>
</dbReference>
<evidence type="ECO:0000313" key="2">
    <source>
        <dbReference type="Proteomes" id="UP000051906"/>
    </source>
</evidence>
<accession>A0A0R2LPD5</accession>
<dbReference type="Proteomes" id="UP000051906">
    <property type="component" value="Unassembled WGS sequence"/>
</dbReference>
<dbReference type="STRING" id="616990.IV54_GL000355"/>
<proteinExistence type="predicted"/>
<comment type="caution">
    <text evidence="1">The sequence shown here is derived from an EMBL/GenBank/DDBJ whole genome shotgun (WGS) entry which is preliminary data.</text>
</comment>
<dbReference type="AlphaFoldDB" id="A0A0R2LPD5"/>
<organism evidence="1 2">
    <name type="scientific">Levilactobacillus paucivorans</name>
    <dbReference type="NCBI Taxonomy" id="616990"/>
    <lineage>
        <taxon>Bacteria</taxon>
        <taxon>Bacillati</taxon>
        <taxon>Bacillota</taxon>
        <taxon>Bacilli</taxon>
        <taxon>Lactobacillales</taxon>
        <taxon>Lactobacillaceae</taxon>
        <taxon>Levilactobacillus</taxon>
    </lineage>
</organism>
<dbReference type="InterPro" id="IPR018573">
    <property type="entry name" value="Restrct_endonuc_II_AlwI"/>
</dbReference>
<reference evidence="1 2" key="1">
    <citation type="journal article" date="2015" name="Genome Announc.">
        <title>Expanding the biotechnology potential of lactobacilli through comparative genomics of 213 strains and associated genera.</title>
        <authorList>
            <person name="Sun Z."/>
            <person name="Harris H.M."/>
            <person name="McCann A."/>
            <person name="Guo C."/>
            <person name="Argimon S."/>
            <person name="Zhang W."/>
            <person name="Yang X."/>
            <person name="Jeffery I.B."/>
            <person name="Cooney J.C."/>
            <person name="Kagawa T.F."/>
            <person name="Liu W."/>
            <person name="Song Y."/>
            <person name="Salvetti E."/>
            <person name="Wrobel A."/>
            <person name="Rasinkangas P."/>
            <person name="Parkhill J."/>
            <person name="Rea M.C."/>
            <person name="O'Sullivan O."/>
            <person name="Ritari J."/>
            <person name="Douillard F.P."/>
            <person name="Paul Ross R."/>
            <person name="Yang R."/>
            <person name="Briner A.E."/>
            <person name="Felis G.E."/>
            <person name="de Vos W.M."/>
            <person name="Barrangou R."/>
            <person name="Klaenhammer T.R."/>
            <person name="Caufield P.W."/>
            <person name="Cui Y."/>
            <person name="Zhang H."/>
            <person name="O'Toole P.W."/>
        </authorList>
    </citation>
    <scope>NUCLEOTIDE SEQUENCE [LARGE SCALE GENOMIC DNA]</scope>
    <source>
        <strain evidence="1 2">DSM 22467</strain>
    </source>
</reference>